<dbReference type="PANTHER" id="PTHR43085:SF57">
    <property type="entry name" value="CARBOHYDRATE KINASE PFKB DOMAIN-CONTAINING PROTEIN"/>
    <property type="match status" value="1"/>
</dbReference>
<accession>A0A077M2V4</accession>
<evidence type="ECO:0000256" key="2">
    <source>
        <dbReference type="ARBA" id="ARBA00022679"/>
    </source>
</evidence>
<evidence type="ECO:0000313" key="6">
    <source>
        <dbReference type="Proteomes" id="UP000035721"/>
    </source>
</evidence>
<feature type="domain" description="Carbohydrate kinase PfkB" evidence="4">
    <location>
        <begin position="183"/>
        <end position="308"/>
    </location>
</feature>
<dbReference type="STRING" id="1194083.BN12_430017"/>
<keyword evidence="2" id="KW-0808">Transferase</keyword>
<dbReference type="Gene3D" id="3.40.1190.20">
    <property type="match status" value="1"/>
</dbReference>
<dbReference type="Proteomes" id="UP000035721">
    <property type="component" value="Unassembled WGS sequence"/>
</dbReference>
<dbReference type="InterPro" id="IPR029056">
    <property type="entry name" value="Ribokinase-like"/>
</dbReference>
<sequence length="339" mass="36587">MSTPTQQPAKPHRIAVLGPIPRDRIITYRSDVLEKYGCALYTAIALAALIGDEGVVLPIVNVAEDDHDAIVELLKTHDNIDVTGVRAVHDRGDVVELRYIDQNNRIERQKAFMAPITPADVEFALDADAFVCVPITDYEVSQSTLEYIRANSTGVILLDGHGPTSTLVRGGERAHRLWVDMGAWLPSIDILKMNLEEAGCSWLPALEEDREPGDPIPLSQLHDFAAYVLRKGVKALCVTLDESGCVAFTLDGAGEIVETTVPRVPITTVVDTTGCGDSFAAGMAFGYLLDRDIVTACRYGNAMGAQRASATVLDAYLPFEETSAQIEKAYAGAVAGGRD</sequence>
<protein>
    <submittedName>
        <fullName evidence="5">Carbohydrate kinase, PfkB family protein</fullName>
    </submittedName>
</protein>
<proteinExistence type="inferred from homology"/>
<evidence type="ECO:0000313" key="5">
    <source>
        <dbReference type="EMBL" id="CCH79427.1"/>
    </source>
</evidence>
<dbReference type="Pfam" id="PF00294">
    <property type="entry name" value="PfkB"/>
    <property type="match status" value="1"/>
</dbReference>
<name>A0A077M2V4_9MICO</name>
<dbReference type="PANTHER" id="PTHR43085">
    <property type="entry name" value="HEXOKINASE FAMILY MEMBER"/>
    <property type="match status" value="1"/>
</dbReference>
<reference evidence="5 6" key="1">
    <citation type="journal article" date="2013" name="ISME J.">
        <title>A metabolic model for members of the genus Tetrasphaera involved in enhanced biological phosphorus removal.</title>
        <authorList>
            <person name="Kristiansen R."/>
            <person name="Nguyen H.T.T."/>
            <person name="Saunders A.M."/>
            <person name="Nielsen J.L."/>
            <person name="Wimmer R."/>
            <person name="Le V.Q."/>
            <person name="McIlroy S.J."/>
            <person name="Petrovski S."/>
            <person name="Seviour R.J."/>
            <person name="Calteau A."/>
            <person name="Nielsen K.L."/>
            <person name="Nielsen P.H."/>
        </authorList>
    </citation>
    <scope>NUCLEOTIDE SEQUENCE [LARGE SCALE GENOMIC DNA]</scope>
    <source>
        <strain evidence="5 6">T1-X7</strain>
    </source>
</reference>
<dbReference type="InterPro" id="IPR050306">
    <property type="entry name" value="PfkB_Carbo_kinase"/>
</dbReference>
<comment type="caution">
    <text evidence="5">The sequence shown here is derived from an EMBL/GenBank/DDBJ whole genome shotgun (WGS) entry which is preliminary data.</text>
</comment>
<dbReference type="EMBL" id="CAJB01000368">
    <property type="protein sequence ID" value="CCH79427.1"/>
    <property type="molecule type" value="Genomic_DNA"/>
</dbReference>
<keyword evidence="3 5" id="KW-0418">Kinase</keyword>
<dbReference type="GO" id="GO:0016301">
    <property type="term" value="F:kinase activity"/>
    <property type="evidence" value="ECO:0007669"/>
    <property type="project" value="UniProtKB-KW"/>
</dbReference>
<keyword evidence="6" id="KW-1185">Reference proteome</keyword>
<comment type="similarity">
    <text evidence="1">Belongs to the carbohydrate kinase PfkB family.</text>
</comment>
<evidence type="ECO:0000256" key="1">
    <source>
        <dbReference type="ARBA" id="ARBA00010688"/>
    </source>
</evidence>
<evidence type="ECO:0000259" key="4">
    <source>
        <dbReference type="Pfam" id="PF00294"/>
    </source>
</evidence>
<dbReference type="AlphaFoldDB" id="A0A077M2V4"/>
<dbReference type="RefSeq" id="WP_048551312.1">
    <property type="nucleotide sequence ID" value="NZ_HF570958.1"/>
</dbReference>
<evidence type="ECO:0000256" key="3">
    <source>
        <dbReference type="ARBA" id="ARBA00022777"/>
    </source>
</evidence>
<gene>
    <name evidence="5" type="ORF">BN12_430017</name>
</gene>
<dbReference type="OrthoDB" id="9808601at2"/>
<dbReference type="InterPro" id="IPR011611">
    <property type="entry name" value="PfkB_dom"/>
</dbReference>
<dbReference type="SUPFAM" id="SSF53613">
    <property type="entry name" value="Ribokinase-like"/>
    <property type="match status" value="1"/>
</dbReference>
<organism evidence="5 6">
    <name type="scientific">Nostocoides japonicum T1-X7</name>
    <dbReference type="NCBI Taxonomy" id="1194083"/>
    <lineage>
        <taxon>Bacteria</taxon>
        <taxon>Bacillati</taxon>
        <taxon>Actinomycetota</taxon>
        <taxon>Actinomycetes</taxon>
        <taxon>Micrococcales</taxon>
        <taxon>Intrasporangiaceae</taxon>
        <taxon>Nostocoides</taxon>
    </lineage>
</organism>